<name>A0A7Y0Q605_9FIRM</name>
<evidence type="ECO:0000313" key="4">
    <source>
        <dbReference type="EMBL" id="NMP24859.1"/>
    </source>
</evidence>
<dbReference type="InterPro" id="IPR036390">
    <property type="entry name" value="WH_DNA-bd_sf"/>
</dbReference>
<evidence type="ECO:0000256" key="3">
    <source>
        <dbReference type="ARBA" id="ARBA00022629"/>
    </source>
</evidence>
<evidence type="ECO:0000256" key="2">
    <source>
        <dbReference type="ARBA" id="ARBA00006479"/>
    </source>
</evidence>
<dbReference type="AlphaFoldDB" id="A0A7Y0Q605"/>
<keyword evidence="5" id="KW-1185">Reference proteome</keyword>
<dbReference type="PANTHER" id="PTHR18964">
    <property type="entry name" value="ROK (REPRESSOR, ORF, KINASE) FAMILY"/>
    <property type="match status" value="1"/>
</dbReference>
<dbReference type="SUPFAM" id="SSF46785">
    <property type="entry name" value="Winged helix' DNA-binding domain"/>
    <property type="match status" value="1"/>
</dbReference>
<reference evidence="4 5" key="1">
    <citation type="submission" date="2020-04" db="EMBL/GenBank/DDBJ databases">
        <authorList>
            <person name="Zhang R."/>
            <person name="Schippers A."/>
        </authorList>
    </citation>
    <scope>NUCLEOTIDE SEQUENCE [LARGE SCALE GENOMIC DNA]</scope>
    <source>
        <strain evidence="4 5">DSM 109850</strain>
    </source>
</reference>
<dbReference type="GO" id="GO:0042732">
    <property type="term" value="P:D-xylose metabolic process"/>
    <property type="evidence" value="ECO:0007669"/>
    <property type="project" value="UniProtKB-KW"/>
</dbReference>
<dbReference type="Gene3D" id="1.10.10.10">
    <property type="entry name" value="Winged helix-like DNA-binding domain superfamily/Winged helix DNA-binding domain"/>
    <property type="match status" value="1"/>
</dbReference>
<dbReference type="InterPro" id="IPR000600">
    <property type="entry name" value="ROK"/>
</dbReference>
<dbReference type="Proteomes" id="UP000533476">
    <property type="component" value="Unassembled WGS sequence"/>
</dbReference>
<evidence type="ECO:0000313" key="5">
    <source>
        <dbReference type="Proteomes" id="UP000533476"/>
    </source>
</evidence>
<dbReference type="InterPro" id="IPR049874">
    <property type="entry name" value="ROK_cs"/>
</dbReference>
<protein>
    <submittedName>
        <fullName evidence="4">ROK family transcriptional regulator</fullName>
    </submittedName>
</protein>
<gene>
    <name evidence="4" type="ORF">HIJ39_21360</name>
</gene>
<sequence>MPISVARHSLMRKMNEIAVLTVIRRNGPTSRRRIAEILGLTKSTVTVASQRLLNKNILMEVGSVSTGPGRPEVLLNVNPDAGYIIGASLDVGTYQILMFDLEGRILKEHVGSYDSDSPAEDVLSLIAHDVAAVKNNIDNSRYWGFGMSIPGIISTTGEVIYAPNVKWRHVAVKEYFVTLFGEPVFIINDANAGAVGEYFFGDAQQSELLIYLSLGMGIGGGAVVNGNLLQGVTGAGTEIGHMVVDDSGPLCRCGRQGCFEAVASVRALTERAMRTTDTRGWIELDRILVGFSNREPWAVQAVNDTIHYLETGIINVANVFDPDTIILGGPLARLGTYLCDRVSNAVNHYAIAGGRGHVAVQLTSLGNSSSAIGAGAMVLHTAVESREEIR</sequence>
<organism evidence="4 5">
    <name type="scientific">Sulfobacillus harzensis</name>
    <dbReference type="NCBI Taxonomy" id="2729629"/>
    <lineage>
        <taxon>Bacteria</taxon>
        <taxon>Bacillati</taxon>
        <taxon>Bacillota</taxon>
        <taxon>Clostridia</taxon>
        <taxon>Eubacteriales</taxon>
        <taxon>Clostridiales Family XVII. Incertae Sedis</taxon>
        <taxon>Sulfobacillus</taxon>
    </lineage>
</organism>
<dbReference type="SUPFAM" id="SSF53067">
    <property type="entry name" value="Actin-like ATPase domain"/>
    <property type="match status" value="1"/>
</dbReference>
<keyword evidence="3" id="KW-0119">Carbohydrate metabolism</keyword>
<accession>A0A7Y0Q605</accession>
<dbReference type="InterPro" id="IPR043129">
    <property type="entry name" value="ATPase_NBD"/>
</dbReference>
<proteinExistence type="inferred from homology"/>
<evidence type="ECO:0000256" key="1">
    <source>
        <dbReference type="ARBA" id="ARBA00002486"/>
    </source>
</evidence>
<dbReference type="PANTHER" id="PTHR18964:SF149">
    <property type="entry name" value="BIFUNCTIONAL UDP-N-ACETYLGLUCOSAMINE 2-EPIMERASE_N-ACETYLMANNOSAMINE KINASE"/>
    <property type="match status" value="1"/>
</dbReference>
<dbReference type="Pfam" id="PF00480">
    <property type="entry name" value="ROK"/>
    <property type="match status" value="1"/>
</dbReference>
<comment type="caution">
    <text evidence="4">The sequence shown here is derived from an EMBL/GenBank/DDBJ whole genome shotgun (WGS) entry which is preliminary data.</text>
</comment>
<dbReference type="InterPro" id="IPR036388">
    <property type="entry name" value="WH-like_DNA-bd_sf"/>
</dbReference>
<dbReference type="PROSITE" id="PS01125">
    <property type="entry name" value="ROK"/>
    <property type="match status" value="1"/>
</dbReference>
<dbReference type="Pfam" id="PF13412">
    <property type="entry name" value="HTH_24"/>
    <property type="match status" value="1"/>
</dbReference>
<comment type="similarity">
    <text evidence="2">Belongs to the ROK (NagC/XylR) family.</text>
</comment>
<dbReference type="RefSeq" id="WP_169103063.1">
    <property type="nucleotide sequence ID" value="NZ_JABBVZ010000163.1"/>
</dbReference>
<comment type="function">
    <text evidence="1">Transcriptional repressor of xylose-utilizing enzymes.</text>
</comment>
<keyword evidence="3" id="KW-0859">Xylose metabolism</keyword>
<dbReference type="EMBL" id="JABBVZ010000163">
    <property type="protein sequence ID" value="NMP24859.1"/>
    <property type="molecule type" value="Genomic_DNA"/>
</dbReference>
<dbReference type="Gene3D" id="3.30.420.40">
    <property type="match status" value="2"/>
</dbReference>
<dbReference type="CDD" id="cd24076">
    <property type="entry name" value="ASKHA_ATPase_ROK_BsXylR-like"/>
    <property type="match status" value="1"/>
</dbReference>